<dbReference type="InterPro" id="IPR036942">
    <property type="entry name" value="Beta-barrel_TonB_sf"/>
</dbReference>
<evidence type="ECO:0000256" key="10">
    <source>
        <dbReference type="PROSITE-ProRule" id="PRU01360"/>
    </source>
</evidence>
<keyword evidence="5 12" id="KW-0732">Signal</keyword>
<dbReference type="InterPro" id="IPR037066">
    <property type="entry name" value="Plug_dom_sf"/>
</dbReference>
<evidence type="ECO:0000313" key="16">
    <source>
        <dbReference type="Proteomes" id="UP000824321"/>
    </source>
</evidence>
<feature type="chain" id="PRO_5046523950" evidence="12">
    <location>
        <begin position="20"/>
        <end position="647"/>
    </location>
</feature>
<keyword evidence="4 10" id="KW-0812">Transmembrane</keyword>
<dbReference type="PANTHER" id="PTHR30069">
    <property type="entry name" value="TONB-DEPENDENT OUTER MEMBRANE RECEPTOR"/>
    <property type="match status" value="1"/>
</dbReference>
<feature type="domain" description="TonB-dependent receptor plug" evidence="14">
    <location>
        <begin position="72"/>
        <end position="180"/>
    </location>
</feature>
<dbReference type="PANTHER" id="PTHR30069:SF53">
    <property type="entry name" value="COLICIN I RECEPTOR-RELATED"/>
    <property type="match status" value="1"/>
</dbReference>
<gene>
    <name evidence="15" type="ORF">K3136_02450</name>
</gene>
<evidence type="ECO:0000256" key="6">
    <source>
        <dbReference type="ARBA" id="ARBA00023065"/>
    </source>
</evidence>
<dbReference type="Proteomes" id="UP000824321">
    <property type="component" value="Chromosome"/>
</dbReference>
<dbReference type="RefSeq" id="WP_221431347.1">
    <property type="nucleotide sequence ID" value="NZ_CP081294.1"/>
</dbReference>
<keyword evidence="7 11" id="KW-0798">TonB box</keyword>
<dbReference type="Gene3D" id="2.170.130.10">
    <property type="entry name" value="TonB-dependent receptor, plug domain"/>
    <property type="match status" value="1"/>
</dbReference>
<evidence type="ECO:0000256" key="11">
    <source>
        <dbReference type="RuleBase" id="RU003357"/>
    </source>
</evidence>
<evidence type="ECO:0000256" key="2">
    <source>
        <dbReference type="ARBA" id="ARBA00022448"/>
    </source>
</evidence>
<evidence type="ECO:0000256" key="5">
    <source>
        <dbReference type="ARBA" id="ARBA00022729"/>
    </source>
</evidence>
<dbReference type="Gene3D" id="2.40.170.20">
    <property type="entry name" value="TonB-dependent receptor, beta-barrel domain"/>
    <property type="match status" value="1"/>
</dbReference>
<dbReference type="EMBL" id="CP081294">
    <property type="protein sequence ID" value="QZD95608.1"/>
    <property type="molecule type" value="Genomic_DNA"/>
</dbReference>
<keyword evidence="3 10" id="KW-1134">Transmembrane beta strand</keyword>
<evidence type="ECO:0000259" key="14">
    <source>
        <dbReference type="Pfam" id="PF07715"/>
    </source>
</evidence>
<keyword evidence="6" id="KW-0406">Ion transport</keyword>
<sequence>MYKYLFFLTASAVPGAALAQDSTEDALAEILAAQDATGPAEQPADNGGEQITIADQLVPSITVTANGLGTDIRNTGQAVTVIDREELVSIQGADPTRALQRVPGVSFSRNGPAGAFTGVNLRGAGSEQVLVLIDGVPVADPSSPAGGFDFGSLLTGTVSKIDVLRGSNSTIWGSDAIGGVIDISTRADTGMQGSLELGSRGTAFASALAGVSEDDFYVGLTGSWYETDGFSSAASGTEEDGFSQIAVGVTAFYDIADSLELSGHLNMSEGLLDIDGFPAPNFTLADTAETQKTLRYWGDIGLTYYGADLTLRARYSRADTDRSNRADTGTLSFESKGQMERADLRGEYRLVGGLSAAFGYDYQRNQYETSFDSFAQANIQGAYVQLGWVLGKLAVHAGGRIDDHDFFGSETSFGGDVSYGLKDDWRLRASFGEGFKAPSLFQLFSDYGNRDLQPELSTSFDLGIEKGQRGTGTHFALSGFRRDSEDLIDFVFCTGLLPSPCSPGQFGTYDNTERARAQGIEAEAGIDVVGTLRISGVYSFVDAEDRMTGLELARRPRHFGTLFADWEAGFGLSLGADLRIVGDSFNDAGNFTQIDGYELLDLRAAMPFGDNLEVFGRVENVFDIEYETVSGYGTAGRGVFAGVRAQM</sequence>
<feature type="domain" description="TonB-dependent receptor-like beta-barrel" evidence="13">
    <location>
        <begin position="286"/>
        <end position="621"/>
    </location>
</feature>
<accession>A0ABX9A6R6</accession>
<dbReference type="CDD" id="cd01347">
    <property type="entry name" value="ligand_gated_channel"/>
    <property type="match status" value="1"/>
</dbReference>
<evidence type="ECO:0000256" key="8">
    <source>
        <dbReference type="ARBA" id="ARBA00023136"/>
    </source>
</evidence>
<evidence type="ECO:0000256" key="1">
    <source>
        <dbReference type="ARBA" id="ARBA00004571"/>
    </source>
</evidence>
<keyword evidence="8 10" id="KW-0472">Membrane</keyword>
<keyword evidence="15" id="KW-0675">Receptor</keyword>
<name>A0ABX9A6R6_9SPHN</name>
<dbReference type="InterPro" id="IPR039426">
    <property type="entry name" value="TonB-dep_rcpt-like"/>
</dbReference>
<comment type="similarity">
    <text evidence="10 11">Belongs to the TonB-dependent receptor family.</text>
</comment>
<evidence type="ECO:0000256" key="12">
    <source>
        <dbReference type="SAM" id="SignalP"/>
    </source>
</evidence>
<evidence type="ECO:0000256" key="3">
    <source>
        <dbReference type="ARBA" id="ARBA00022452"/>
    </source>
</evidence>
<keyword evidence="16" id="KW-1185">Reference proteome</keyword>
<reference evidence="15 16" key="1">
    <citation type="submission" date="2021-08" db="EMBL/GenBank/DDBJ databases">
        <title>Comparative Genomics Analysis of the Genus Qipengyuania Reveals Extensive Genetic Diversity and Metabolic Versatility, Including the Description of Fifteen Novel Species.</title>
        <authorList>
            <person name="Liu Y."/>
        </authorList>
    </citation>
    <scope>NUCLEOTIDE SEQUENCE [LARGE SCALE GENOMIC DNA]</scope>
    <source>
        <strain evidence="15 16">1NDH1</strain>
    </source>
</reference>
<dbReference type="Pfam" id="PF00593">
    <property type="entry name" value="TonB_dep_Rec_b-barrel"/>
    <property type="match status" value="1"/>
</dbReference>
<evidence type="ECO:0000313" key="15">
    <source>
        <dbReference type="EMBL" id="QZD95608.1"/>
    </source>
</evidence>
<proteinExistence type="inferred from homology"/>
<evidence type="ECO:0000256" key="9">
    <source>
        <dbReference type="ARBA" id="ARBA00023237"/>
    </source>
</evidence>
<feature type="signal peptide" evidence="12">
    <location>
        <begin position="1"/>
        <end position="19"/>
    </location>
</feature>
<dbReference type="InterPro" id="IPR000531">
    <property type="entry name" value="Beta-barrel_TonB"/>
</dbReference>
<dbReference type="PROSITE" id="PS52016">
    <property type="entry name" value="TONB_DEPENDENT_REC_3"/>
    <property type="match status" value="1"/>
</dbReference>
<evidence type="ECO:0000256" key="4">
    <source>
        <dbReference type="ARBA" id="ARBA00022692"/>
    </source>
</evidence>
<dbReference type="InterPro" id="IPR012910">
    <property type="entry name" value="Plug_dom"/>
</dbReference>
<comment type="subcellular location">
    <subcellularLocation>
        <location evidence="1 10">Cell outer membrane</location>
        <topology evidence="1 10">Multi-pass membrane protein</topology>
    </subcellularLocation>
</comment>
<keyword evidence="2 10" id="KW-0813">Transport</keyword>
<dbReference type="Pfam" id="PF07715">
    <property type="entry name" value="Plug"/>
    <property type="match status" value="1"/>
</dbReference>
<keyword evidence="9 10" id="KW-0998">Cell outer membrane</keyword>
<protein>
    <submittedName>
        <fullName evidence="15">TonB-dependent receptor</fullName>
    </submittedName>
</protein>
<evidence type="ECO:0000259" key="13">
    <source>
        <dbReference type="Pfam" id="PF00593"/>
    </source>
</evidence>
<evidence type="ECO:0000256" key="7">
    <source>
        <dbReference type="ARBA" id="ARBA00023077"/>
    </source>
</evidence>
<organism evidence="15 16">
    <name type="scientific">Qipengyuania gelatinilytica</name>
    <dbReference type="NCBI Taxonomy" id="2867231"/>
    <lineage>
        <taxon>Bacteria</taxon>
        <taxon>Pseudomonadati</taxon>
        <taxon>Pseudomonadota</taxon>
        <taxon>Alphaproteobacteria</taxon>
        <taxon>Sphingomonadales</taxon>
        <taxon>Erythrobacteraceae</taxon>
        <taxon>Qipengyuania</taxon>
    </lineage>
</organism>
<dbReference type="SUPFAM" id="SSF56935">
    <property type="entry name" value="Porins"/>
    <property type="match status" value="1"/>
</dbReference>